<evidence type="ECO:0000313" key="3">
    <source>
        <dbReference type="Proteomes" id="UP001152300"/>
    </source>
</evidence>
<keyword evidence="1" id="KW-0812">Transmembrane</keyword>
<reference evidence="2" key="1">
    <citation type="submission" date="2022-11" db="EMBL/GenBank/DDBJ databases">
        <title>Genome Resource of Sclerotinia nivalis Strain SnTB1, a Plant Pathogen Isolated from American Ginseng.</title>
        <authorList>
            <person name="Fan S."/>
        </authorList>
    </citation>
    <scope>NUCLEOTIDE SEQUENCE</scope>
    <source>
        <strain evidence="2">SnTB1</strain>
    </source>
</reference>
<evidence type="ECO:0000313" key="2">
    <source>
        <dbReference type="EMBL" id="KAJ8060250.1"/>
    </source>
</evidence>
<name>A0A9X0ACK0_9HELO</name>
<sequence length="135" mass="15954">TPNLVVDPNEQTVYLNYVFFVIEDCFTIQAIYIVIQTNKIEEFKAENVELLRTLIGKQTQLDTGGITINQKPITPRQTQKDLFVFKSERSNILVRQKDYQFWKLGLQFCWIIDLQLFVFEQKKISYTINLLDNQV</sequence>
<comment type="caution">
    <text evidence="2">The sequence shown here is derived from an EMBL/GenBank/DDBJ whole genome shotgun (WGS) entry which is preliminary data.</text>
</comment>
<feature type="non-terminal residue" evidence="2">
    <location>
        <position position="1"/>
    </location>
</feature>
<feature type="transmembrane region" description="Helical" evidence="1">
    <location>
        <begin position="14"/>
        <end position="35"/>
    </location>
</feature>
<accession>A0A9X0ACK0</accession>
<protein>
    <submittedName>
        <fullName evidence="2">Uncharacterized protein</fullName>
    </submittedName>
</protein>
<proteinExistence type="predicted"/>
<gene>
    <name evidence="2" type="ORF">OCU04_010594</name>
</gene>
<keyword evidence="1" id="KW-0472">Membrane</keyword>
<keyword evidence="1" id="KW-1133">Transmembrane helix</keyword>
<dbReference type="Proteomes" id="UP001152300">
    <property type="component" value="Unassembled WGS sequence"/>
</dbReference>
<organism evidence="2 3">
    <name type="scientific">Sclerotinia nivalis</name>
    <dbReference type="NCBI Taxonomy" id="352851"/>
    <lineage>
        <taxon>Eukaryota</taxon>
        <taxon>Fungi</taxon>
        <taxon>Dikarya</taxon>
        <taxon>Ascomycota</taxon>
        <taxon>Pezizomycotina</taxon>
        <taxon>Leotiomycetes</taxon>
        <taxon>Helotiales</taxon>
        <taxon>Sclerotiniaceae</taxon>
        <taxon>Sclerotinia</taxon>
    </lineage>
</organism>
<keyword evidence="3" id="KW-1185">Reference proteome</keyword>
<dbReference type="AlphaFoldDB" id="A0A9X0ACK0"/>
<evidence type="ECO:0000256" key="1">
    <source>
        <dbReference type="SAM" id="Phobius"/>
    </source>
</evidence>
<dbReference type="EMBL" id="JAPEIS010000013">
    <property type="protein sequence ID" value="KAJ8060250.1"/>
    <property type="molecule type" value="Genomic_DNA"/>
</dbReference>